<accession>A0A2S0D881</accession>
<organism evidence="8">
    <name type="scientific">Ectropis obliqua</name>
    <name type="common">Tea geometrid moth</name>
    <dbReference type="NCBI Taxonomy" id="248899"/>
    <lineage>
        <taxon>Eukaryota</taxon>
        <taxon>Metazoa</taxon>
        <taxon>Ecdysozoa</taxon>
        <taxon>Arthropoda</taxon>
        <taxon>Hexapoda</taxon>
        <taxon>Insecta</taxon>
        <taxon>Pterygota</taxon>
        <taxon>Neoptera</taxon>
        <taxon>Endopterygota</taxon>
        <taxon>Lepidoptera</taxon>
        <taxon>Glossata</taxon>
        <taxon>Ditrysia</taxon>
        <taxon>Geometroidea</taxon>
        <taxon>Geometridae</taxon>
        <taxon>Ennominae</taxon>
        <taxon>Ectropis</taxon>
    </lineage>
</organism>
<dbReference type="AlphaFoldDB" id="A0A2S0D881"/>
<evidence type="ECO:0000256" key="5">
    <source>
        <dbReference type="ARBA" id="ARBA00023180"/>
    </source>
</evidence>
<sequence length="538" mass="60536">MAKVEVSQGWLEGELLDLVTGDGQYYSFKGIPYAAPPVGKLRFKAPQPPLPWSGVRKATAHGPVCIQNDIFTNKDVPGSEDCLYLNVYTRTLTPPKPLPVMVFIHGGGYKSGSGDDQHYGPDFLVNSGVLLVTINYRLEAFGFLCLDTPDVPGNAGLKDQVAALRWVKENIKKFGGDPENITLFGESAGGASTAYHVLSPLSKGLFNRAIPMSGVPFCDWSQAYQPTQRAFILGKILGKETTDPEELLEFLQSVPAEKFVNQNPTVLASEEITNNIIKMYHFTPVVEKDFGKDHFLTESPLEILRKGKINDVDILIGHTNEEALVALPKITELSKVYNRYPEMLAPRKLLISCSPDTILQAANSIHEYYFGKRPIDDSTFKEFVKYCTESSFIYDIHEFAKQLPNSNTNKRFLYIFSCESERNVYGNQGRQYDLKGAAHLDDLLYLFDAKWLKMKVDKNSREYKLVQLVTKLFTNFAKFGTPTPDDSLGLIWPEYDKTTKKYVNISDELTVGSHYKEEVITFWKTVFKKAGVELFTDD</sequence>
<protein>
    <recommendedName>
        <fullName evidence="6">Carboxylic ester hydrolase</fullName>
        <ecNumber evidence="6">3.1.1.-</ecNumber>
    </recommendedName>
</protein>
<dbReference type="InterPro" id="IPR002018">
    <property type="entry name" value="CarbesteraseB"/>
</dbReference>
<keyword evidence="5" id="KW-0325">Glycoprotein</keyword>
<dbReference type="EC" id="3.1.1.-" evidence="6"/>
<evidence type="ECO:0000256" key="2">
    <source>
        <dbReference type="ARBA" id="ARBA00022487"/>
    </source>
</evidence>
<dbReference type="PANTHER" id="PTHR43142:SF1">
    <property type="entry name" value="CARBOXYLIC ESTER HYDROLASE"/>
    <property type="match status" value="1"/>
</dbReference>
<name>A0A2S0D881_ECTOB</name>
<dbReference type="PROSITE" id="PS00941">
    <property type="entry name" value="CARBOXYLESTERASE_B_2"/>
    <property type="match status" value="1"/>
</dbReference>
<reference evidence="8" key="1">
    <citation type="submission" date="2016-04" db="EMBL/GenBank/DDBJ databases">
        <title>Molecular identification and expression profiling of carboxylesterase genes associated with odorant degradation in the tea geometrid, Ectropis obliqua Prout.</title>
        <authorList>
            <person name="Mao T.-F."/>
            <person name="Zhang Y.-X."/>
            <person name="Wu J.-J."/>
            <person name="Sun L."/>
        </authorList>
    </citation>
    <scope>NUCLEOTIDE SEQUENCE</scope>
</reference>
<dbReference type="Pfam" id="PF00135">
    <property type="entry name" value="COesterase"/>
    <property type="match status" value="1"/>
</dbReference>
<evidence type="ECO:0000313" key="8">
    <source>
        <dbReference type="EMBL" id="ARM65401.1"/>
    </source>
</evidence>
<keyword evidence="4" id="KW-1015">Disulfide bond</keyword>
<dbReference type="InterPro" id="IPR029058">
    <property type="entry name" value="AB_hydrolase_fold"/>
</dbReference>
<dbReference type="PANTHER" id="PTHR43142">
    <property type="entry name" value="CARBOXYLIC ESTER HYDROLASE"/>
    <property type="match status" value="1"/>
</dbReference>
<dbReference type="SUPFAM" id="SSF53474">
    <property type="entry name" value="alpha/beta-Hydrolases"/>
    <property type="match status" value="1"/>
</dbReference>
<keyword evidence="3 6" id="KW-0378">Hydrolase</keyword>
<evidence type="ECO:0000256" key="1">
    <source>
        <dbReference type="ARBA" id="ARBA00005964"/>
    </source>
</evidence>
<evidence type="ECO:0000256" key="6">
    <source>
        <dbReference type="RuleBase" id="RU361235"/>
    </source>
</evidence>
<evidence type="ECO:0000256" key="4">
    <source>
        <dbReference type="ARBA" id="ARBA00023157"/>
    </source>
</evidence>
<dbReference type="GO" id="GO:0052689">
    <property type="term" value="F:carboxylic ester hydrolase activity"/>
    <property type="evidence" value="ECO:0007669"/>
    <property type="project" value="UniProtKB-KW"/>
</dbReference>
<evidence type="ECO:0000259" key="7">
    <source>
        <dbReference type="Pfam" id="PF00135"/>
    </source>
</evidence>
<dbReference type="Gene3D" id="3.40.50.1820">
    <property type="entry name" value="alpha/beta hydrolase"/>
    <property type="match status" value="1"/>
</dbReference>
<dbReference type="InterPro" id="IPR019819">
    <property type="entry name" value="Carboxylesterase_B_CS"/>
</dbReference>
<evidence type="ECO:0000256" key="3">
    <source>
        <dbReference type="ARBA" id="ARBA00022801"/>
    </source>
</evidence>
<feature type="domain" description="Carboxylesterase type B" evidence="7">
    <location>
        <begin position="3"/>
        <end position="523"/>
    </location>
</feature>
<comment type="similarity">
    <text evidence="1 6">Belongs to the type-B carboxylesterase/lipase family.</text>
</comment>
<dbReference type="InterPro" id="IPR019826">
    <property type="entry name" value="Carboxylesterase_B_AS"/>
</dbReference>
<proteinExistence type="evidence at transcript level"/>
<keyword evidence="2" id="KW-0719">Serine esterase</keyword>
<dbReference type="EMBL" id="KX015872">
    <property type="protein sequence ID" value="ARM65401.1"/>
    <property type="molecule type" value="mRNA"/>
</dbReference>
<dbReference type="PROSITE" id="PS00122">
    <property type="entry name" value="CARBOXYLESTERASE_B_1"/>
    <property type="match status" value="1"/>
</dbReference>